<keyword evidence="3" id="KW-1185">Reference proteome</keyword>
<feature type="transmembrane region" description="Helical" evidence="1">
    <location>
        <begin position="6"/>
        <end position="26"/>
    </location>
</feature>
<sequence>MKLIKAETGISVLMTISLFAIMLFSYNKWQSKQTRLANFLYQQQQALQIAENQIALKMANRECERLVKQNNLLFTVQCNHSFIKVIFPLGEIKVGNP</sequence>
<gene>
    <name evidence="2" type="ORF">EDC46_1228</name>
</gene>
<dbReference type="OrthoDB" id="5690594at2"/>
<organism evidence="2 3">
    <name type="scientific">Vespertiliibacter pulmonis</name>
    <dbReference type="NCBI Taxonomy" id="1443036"/>
    <lineage>
        <taxon>Bacteria</taxon>
        <taxon>Pseudomonadati</taxon>
        <taxon>Pseudomonadota</taxon>
        <taxon>Gammaproteobacteria</taxon>
        <taxon>Pasteurellales</taxon>
        <taxon>Pasteurellaceae</taxon>
        <taxon>Vespertiliibacter</taxon>
    </lineage>
</organism>
<keyword evidence="1" id="KW-0472">Membrane</keyword>
<evidence type="ECO:0000256" key="1">
    <source>
        <dbReference type="SAM" id="Phobius"/>
    </source>
</evidence>
<reference evidence="2 3" key="1">
    <citation type="submission" date="2018-11" db="EMBL/GenBank/DDBJ databases">
        <title>Genomic Encyclopedia of Type Strains, Phase IV (KMG-IV): sequencing the most valuable type-strain genomes for metagenomic binning, comparative biology and taxonomic classification.</title>
        <authorList>
            <person name="Goeker M."/>
        </authorList>
    </citation>
    <scope>NUCLEOTIDE SEQUENCE [LARGE SCALE GENOMIC DNA]</scope>
    <source>
        <strain evidence="2 3">DSM 27238</strain>
    </source>
</reference>
<dbReference type="AlphaFoldDB" id="A0A3N4VQE3"/>
<evidence type="ECO:0000313" key="2">
    <source>
        <dbReference type="EMBL" id="RPE83535.1"/>
    </source>
</evidence>
<accession>A0A3N4VQE3</accession>
<keyword evidence="1" id="KW-0812">Transmembrane</keyword>
<comment type="caution">
    <text evidence="2">The sequence shown here is derived from an EMBL/GenBank/DDBJ whole genome shotgun (WGS) entry which is preliminary data.</text>
</comment>
<dbReference type="Proteomes" id="UP000281691">
    <property type="component" value="Unassembled WGS sequence"/>
</dbReference>
<dbReference type="RefSeq" id="WP_124211390.1">
    <property type="nucleotide sequence ID" value="NZ_CP016615.1"/>
</dbReference>
<evidence type="ECO:0000313" key="3">
    <source>
        <dbReference type="Proteomes" id="UP000281691"/>
    </source>
</evidence>
<name>A0A3N4VQE3_9PAST</name>
<keyword evidence="1" id="KW-1133">Transmembrane helix</keyword>
<proteinExistence type="predicted"/>
<dbReference type="InterPro" id="IPR020511">
    <property type="entry name" value="Uncharacterised_HI0941"/>
</dbReference>
<dbReference type="Pfam" id="PF17344">
    <property type="entry name" value="DUF5374"/>
    <property type="match status" value="1"/>
</dbReference>
<protein>
    <submittedName>
        <fullName evidence="2">Prepilin peptidase dependent protein C</fullName>
    </submittedName>
</protein>
<dbReference type="EMBL" id="RKQP01000003">
    <property type="protein sequence ID" value="RPE83535.1"/>
    <property type="molecule type" value="Genomic_DNA"/>
</dbReference>